<sequence length="122" mass="14481">MKQTWYYLFLINAEVIKLKLQIMRLQKQLSQEEIADLVGMTQSTYSRKEKGITNITMQEWMKIANVLGVEKDEIYQAPISKGSMLNVSEHQNLYDITYVLEQIDFLQRKNYELREKISTLQK</sequence>
<dbReference type="SMART" id="SM00530">
    <property type="entry name" value="HTH_XRE"/>
    <property type="match status" value="1"/>
</dbReference>
<dbReference type="InterPro" id="IPR050807">
    <property type="entry name" value="TransReg_Diox_bact_type"/>
</dbReference>
<comment type="caution">
    <text evidence="3">The sequence shown here is derived from an EMBL/GenBank/DDBJ whole genome shotgun (WGS) entry which is preliminary data.</text>
</comment>
<protein>
    <recommendedName>
        <fullName evidence="2">HTH cro/C1-type domain-containing protein</fullName>
    </recommendedName>
</protein>
<dbReference type="PANTHER" id="PTHR46797:SF1">
    <property type="entry name" value="METHYLPHOSPHONATE SYNTHASE"/>
    <property type="match status" value="1"/>
</dbReference>
<dbReference type="Pfam" id="PF01381">
    <property type="entry name" value="HTH_3"/>
    <property type="match status" value="1"/>
</dbReference>
<dbReference type="RefSeq" id="WP_278021360.1">
    <property type="nucleotide sequence ID" value="NZ_BAABDT010000006.1"/>
</dbReference>
<proteinExistence type="predicted"/>
<accession>A0ABP7FPI8</accession>
<gene>
    <name evidence="3" type="ORF">GCM10022422_30720</name>
</gene>
<name>A0ABP7FPI8_9FLAO</name>
<keyword evidence="1" id="KW-0238">DNA-binding</keyword>
<evidence type="ECO:0000313" key="4">
    <source>
        <dbReference type="Proteomes" id="UP001501367"/>
    </source>
</evidence>
<dbReference type="Proteomes" id="UP001501367">
    <property type="component" value="Unassembled WGS sequence"/>
</dbReference>
<dbReference type="InterPro" id="IPR010982">
    <property type="entry name" value="Lambda_DNA-bd_dom_sf"/>
</dbReference>
<evidence type="ECO:0000313" key="3">
    <source>
        <dbReference type="EMBL" id="GAA3744486.1"/>
    </source>
</evidence>
<dbReference type="PANTHER" id="PTHR46797">
    <property type="entry name" value="HTH-TYPE TRANSCRIPTIONAL REGULATOR"/>
    <property type="match status" value="1"/>
</dbReference>
<dbReference type="SUPFAM" id="SSF47413">
    <property type="entry name" value="lambda repressor-like DNA-binding domains"/>
    <property type="match status" value="1"/>
</dbReference>
<dbReference type="PROSITE" id="PS50943">
    <property type="entry name" value="HTH_CROC1"/>
    <property type="match status" value="1"/>
</dbReference>
<dbReference type="EMBL" id="BAABDT010000006">
    <property type="protein sequence ID" value="GAA3744486.1"/>
    <property type="molecule type" value="Genomic_DNA"/>
</dbReference>
<feature type="domain" description="HTH cro/C1-type" evidence="2">
    <location>
        <begin position="20"/>
        <end position="74"/>
    </location>
</feature>
<evidence type="ECO:0000259" key="2">
    <source>
        <dbReference type="PROSITE" id="PS50943"/>
    </source>
</evidence>
<evidence type="ECO:0000256" key="1">
    <source>
        <dbReference type="ARBA" id="ARBA00023125"/>
    </source>
</evidence>
<dbReference type="Gene3D" id="1.10.260.40">
    <property type="entry name" value="lambda repressor-like DNA-binding domains"/>
    <property type="match status" value="1"/>
</dbReference>
<organism evidence="3 4">
    <name type="scientific">Flavobacterium ginsengisoli</name>
    <dbReference type="NCBI Taxonomy" id="871694"/>
    <lineage>
        <taxon>Bacteria</taxon>
        <taxon>Pseudomonadati</taxon>
        <taxon>Bacteroidota</taxon>
        <taxon>Flavobacteriia</taxon>
        <taxon>Flavobacteriales</taxon>
        <taxon>Flavobacteriaceae</taxon>
        <taxon>Flavobacterium</taxon>
    </lineage>
</organism>
<dbReference type="CDD" id="cd00093">
    <property type="entry name" value="HTH_XRE"/>
    <property type="match status" value="1"/>
</dbReference>
<keyword evidence="4" id="KW-1185">Reference proteome</keyword>
<dbReference type="InterPro" id="IPR001387">
    <property type="entry name" value="Cro/C1-type_HTH"/>
</dbReference>
<reference evidence="4" key="1">
    <citation type="journal article" date="2019" name="Int. J. Syst. Evol. Microbiol.">
        <title>The Global Catalogue of Microorganisms (GCM) 10K type strain sequencing project: providing services to taxonomists for standard genome sequencing and annotation.</title>
        <authorList>
            <consortium name="The Broad Institute Genomics Platform"/>
            <consortium name="The Broad Institute Genome Sequencing Center for Infectious Disease"/>
            <person name="Wu L."/>
            <person name="Ma J."/>
        </authorList>
    </citation>
    <scope>NUCLEOTIDE SEQUENCE [LARGE SCALE GENOMIC DNA]</scope>
    <source>
        <strain evidence="4">JCM 17336</strain>
    </source>
</reference>